<dbReference type="InterPro" id="IPR029044">
    <property type="entry name" value="Nucleotide-diphossugar_trans"/>
</dbReference>
<dbReference type="AlphaFoldDB" id="A0A3B0VDE6"/>
<dbReference type="SUPFAM" id="SSF53448">
    <property type="entry name" value="Nucleotide-diphospho-sugar transferases"/>
    <property type="match status" value="2"/>
</dbReference>
<evidence type="ECO:0000313" key="2">
    <source>
        <dbReference type="EMBL" id="VAW34849.1"/>
    </source>
</evidence>
<feature type="domain" description="Glycosyltransferase 2-like" evidence="1">
    <location>
        <begin position="6"/>
        <end position="106"/>
    </location>
</feature>
<proteinExistence type="predicted"/>
<dbReference type="InterPro" id="IPR050834">
    <property type="entry name" value="Glycosyltransf_2"/>
</dbReference>
<dbReference type="Pfam" id="PF00535">
    <property type="entry name" value="Glycos_transf_2"/>
    <property type="match status" value="2"/>
</dbReference>
<sequence length="958" mass="110678">MNLGITVIIPTYNNGGYIEQAIDSVLAQQYSPCQLIVVDDGSTDGTKAILEPYGDKIETIWQANAGSAAARNRGLLAAKHELILFLDADDLMLPGKLRQQAAFLQLRPSLGYISSGWQKIDEQGKLLQTVEPWQVAPQLDLDSWLQYKPIQLGAVLFRRIWLDSVGGLDATLRQSHDVDLMLRLSLAGCDGAWLYKPTLQYRQHKNSTMHRNVAVQAESVIALLDKFFARPDIPLELRTDQNKTYFHTTLWLGWYAFINDDEETAVACLRQNLTVAPTNNKVHTVVEWLYHFINWDRENNRSHAPMDDMTIVFQQAVSEIDDWTELERLAEWWQAEQPTAVRQAYTPFDLWRIFQSGLDWERGYSQLTAEMILSWWALIWRPYVERRYADAPLGWKHFPNLDQFRFLYLVQMGLAAEPNLVNSTQLSLLWQDATAHGLLLEPDFDEIAFFGSLPNIRLPHVSVIVPVYNGTLHIVETIEAVFEQTYSDFELLVIDDGSTDGIADLLRPYQGRIRLIQQKNQGVSAARNRGLALALGEFILFLDGDDLPRRDKLTQQVACLEEDPLLGAVHSGWRLVDAYGRPLRDILPWQQVPELTLPGWLKWKPVFLGAMLFRRSWLQRIDGFRTDLRQAEDTDFLFRLALAGCPMRWLKSVTIDYRQHVAGVTQNGRQQAVDMSTVLDDLFSNEALPKQIKLLEPIVRQYTLTWLVWQLYRTGYTDDIVTYLRQAVAVVEPQPSAIMAQKWLVQFATYAQNEGLNLAELQMIYPYIQAALQVEDSDWLAIEEMLNWWLTHWQFLHMGQMGALPDVQQIVYSAIYLEEADHIRSSVEWVEWWLKVWRFFLPHENCGNGHEMAAFLEKTAVEVVYLVQGSILYAPHAVEAWQIKVFWYRAQECGLIRPLDKHYVIGLYLTFFGQAFLGKQWRRASQGLWLAIRFSFQPHALAAWREFIQLGIQYWRSR</sequence>
<evidence type="ECO:0000259" key="1">
    <source>
        <dbReference type="Pfam" id="PF00535"/>
    </source>
</evidence>
<gene>
    <name evidence="2" type="ORF">MNBD_CHLOROFLEXI01-618</name>
</gene>
<organism evidence="2">
    <name type="scientific">hydrothermal vent metagenome</name>
    <dbReference type="NCBI Taxonomy" id="652676"/>
    <lineage>
        <taxon>unclassified sequences</taxon>
        <taxon>metagenomes</taxon>
        <taxon>ecological metagenomes</taxon>
    </lineage>
</organism>
<feature type="domain" description="Glycosyltransferase 2-like" evidence="1">
    <location>
        <begin position="462"/>
        <end position="570"/>
    </location>
</feature>
<reference evidence="2" key="1">
    <citation type="submission" date="2018-06" db="EMBL/GenBank/DDBJ databases">
        <authorList>
            <person name="Zhirakovskaya E."/>
        </authorList>
    </citation>
    <scope>NUCLEOTIDE SEQUENCE</scope>
</reference>
<dbReference type="EMBL" id="UOEU01000554">
    <property type="protein sequence ID" value="VAW34849.1"/>
    <property type="molecule type" value="Genomic_DNA"/>
</dbReference>
<dbReference type="PANTHER" id="PTHR43685">
    <property type="entry name" value="GLYCOSYLTRANSFERASE"/>
    <property type="match status" value="1"/>
</dbReference>
<protein>
    <recommendedName>
        <fullName evidence="1">Glycosyltransferase 2-like domain-containing protein</fullName>
    </recommendedName>
</protein>
<dbReference type="PANTHER" id="PTHR43685:SF2">
    <property type="entry name" value="GLYCOSYLTRANSFERASE 2-LIKE DOMAIN-CONTAINING PROTEIN"/>
    <property type="match status" value="1"/>
</dbReference>
<accession>A0A3B0VDE6</accession>
<dbReference type="Gene3D" id="3.90.550.10">
    <property type="entry name" value="Spore Coat Polysaccharide Biosynthesis Protein SpsA, Chain A"/>
    <property type="match status" value="2"/>
</dbReference>
<name>A0A3B0VDE6_9ZZZZ</name>
<dbReference type="InterPro" id="IPR001173">
    <property type="entry name" value="Glyco_trans_2-like"/>
</dbReference>